<dbReference type="InterPro" id="IPR036259">
    <property type="entry name" value="MFS_trans_sf"/>
</dbReference>
<keyword evidence="7 8" id="KW-0472">Membrane</keyword>
<feature type="transmembrane region" description="Helical" evidence="8">
    <location>
        <begin position="29"/>
        <end position="46"/>
    </location>
</feature>
<feature type="transmembrane region" description="Helical" evidence="8">
    <location>
        <begin position="240"/>
        <end position="258"/>
    </location>
</feature>
<feature type="domain" description="Major facilitator superfamily (MFS) profile" evidence="9">
    <location>
        <begin position="20"/>
        <end position="424"/>
    </location>
</feature>
<dbReference type="PANTHER" id="PTHR43528">
    <property type="entry name" value="ALPHA-KETOGLUTARATE PERMEASE"/>
    <property type="match status" value="1"/>
</dbReference>
<keyword evidence="2" id="KW-0813">Transport</keyword>
<feature type="transmembrane region" description="Helical" evidence="8">
    <location>
        <begin position="115"/>
        <end position="139"/>
    </location>
</feature>
<evidence type="ECO:0000313" key="10">
    <source>
        <dbReference type="EMBL" id="ARJ69607.1"/>
    </source>
</evidence>
<dbReference type="RefSeq" id="WP_085377722.1">
    <property type="nucleotide sequence ID" value="NZ_CP020612.1"/>
</dbReference>
<evidence type="ECO:0000256" key="5">
    <source>
        <dbReference type="ARBA" id="ARBA00022847"/>
    </source>
</evidence>
<keyword evidence="6 8" id="KW-1133">Transmembrane helix</keyword>
<feature type="transmembrane region" description="Helical" evidence="8">
    <location>
        <begin position="278"/>
        <end position="296"/>
    </location>
</feature>
<feature type="transmembrane region" description="Helical" evidence="8">
    <location>
        <begin position="401"/>
        <end position="419"/>
    </location>
</feature>
<organism evidence="10 11">
    <name type="scientific">Paracoccus contaminans</name>
    <dbReference type="NCBI Taxonomy" id="1945662"/>
    <lineage>
        <taxon>Bacteria</taxon>
        <taxon>Pseudomonadati</taxon>
        <taxon>Pseudomonadota</taxon>
        <taxon>Alphaproteobacteria</taxon>
        <taxon>Rhodobacterales</taxon>
        <taxon>Paracoccaceae</taxon>
        <taxon>Paracoccus</taxon>
    </lineage>
</organism>
<keyword evidence="5" id="KW-0769">Symport</keyword>
<keyword evidence="11" id="KW-1185">Reference proteome</keyword>
<evidence type="ECO:0000256" key="6">
    <source>
        <dbReference type="ARBA" id="ARBA00022989"/>
    </source>
</evidence>
<dbReference type="GO" id="GO:0015293">
    <property type="term" value="F:symporter activity"/>
    <property type="evidence" value="ECO:0007669"/>
    <property type="project" value="UniProtKB-KW"/>
</dbReference>
<dbReference type="InterPro" id="IPR020846">
    <property type="entry name" value="MFS_dom"/>
</dbReference>
<feature type="transmembrane region" description="Helical" evidence="8">
    <location>
        <begin position="332"/>
        <end position="356"/>
    </location>
</feature>
<dbReference type="STRING" id="1945662.B0A89_08190"/>
<evidence type="ECO:0000256" key="4">
    <source>
        <dbReference type="ARBA" id="ARBA00022692"/>
    </source>
</evidence>
<evidence type="ECO:0000256" key="8">
    <source>
        <dbReference type="SAM" id="Phobius"/>
    </source>
</evidence>
<dbReference type="PROSITE" id="PS50850">
    <property type="entry name" value="MFS"/>
    <property type="match status" value="1"/>
</dbReference>
<dbReference type="KEGG" id="pcon:B0A89_08190"/>
<feature type="transmembrane region" description="Helical" evidence="8">
    <location>
        <begin position="58"/>
        <end position="79"/>
    </location>
</feature>
<dbReference type="EMBL" id="CP020612">
    <property type="protein sequence ID" value="ARJ69607.1"/>
    <property type="molecule type" value="Genomic_DNA"/>
</dbReference>
<comment type="subcellular location">
    <subcellularLocation>
        <location evidence="1">Cell membrane</location>
        <topology evidence="1">Multi-pass membrane protein</topology>
    </subcellularLocation>
</comment>
<reference evidence="10 11" key="1">
    <citation type="submission" date="2017-03" db="EMBL/GenBank/DDBJ databases">
        <title>Genome sequence of Paracoccus contaminans isolated from a water microcosm.</title>
        <authorList>
            <person name="Aurass P."/>
            <person name="Karste S."/>
            <person name="Trost E."/>
            <person name="Glaeser S.P."/>
            <person name="Kaempfer P."/>
            <person name="Flieger A."/>
        </authorList>
    </citation>
    <scope>NUCLEOTIDE SEQUENCE [LARGE SCALE GENOMIC DNA]</scope>
    <source>
        <strain evidence="11">RKI 16-01929T\LMG 29738T\CCM 8701T\CIP 111112T</strain>
    </source>
</reference>
<evidence type="ECO:0000259" key="9">
    <source>
        <dbReference type="PROSITE" id="PS50850"/>
    </source>
</evidence>
<feature type="transmembrane region" description="Helical" evidence="8">
    <location>
        <begin position="160"/>
        <end position="181"/>
    </location>
</feature>
<sequence length="431" mass="47407">MAHHADPAHHNPTTGETIRKIFVASSGNLVEWFDFYLYAFFSVYFAKQFFAGDQTQAFLASAGVILLSFFMRPLGGYVFGRIADRYGRKTSMVTSVLMMSAGSLLMALLPTTERIGAAAPILLLLVRCLQAFSVGGEYGATATYMTEVSQRGRRGFYSSFQYVTLIGGQLLASLLATIMQLFMTTEEITAGGWRWAFVVGALMGLVSLWLRRSLTETQSDAARTSKEAGTLRGVLRHPRAVLVVLGITCFGSLSFYAFTTYMQKYLINTTGMAKPQASNIMTLCLFIYMCAQPLFGALSDRIGRKAQMLLFSVGMAVAMIPAYRFLGANQSPAMAVLCITGVMMIMSLYTSISGVLKAEMFPPEVRALGTGFVYAIGNALFGGSAEYVALYFKQAGHESYFSIYLTVMAIVCLIAVLFMRDNRRHGFFRHD</sequence>
<dbReference type="InterPro" id="IPR005828">
    <property type="entry name" value="MFS_sugar_transport-like"/>
</dbReference>
<feature type="transmembrane region" description="Helical" evidence="8">
    <location>
        <begin position="193"/>
        <end position="210"/>
    </location>
</feature>
<dbReference type="Pfam" id="PF07690">
    <property type="entry name" value="MFS_1"/>
    <property type="match status" value="1"/>
</dbReference>
<dbReference type="SUPFAM" id="SSF103473">
    <property type="entry name" value="MFS general substrate transporter"/>
    <property type="match status" value="1"/>
</dbReference>
<dbReference type="Pfam" id="PF00083">
    <property type="entry name" value="Sugar_tr"/>
    <property type="match status" value="1"/>
</dbReference>
<dbReference type="AlphaFoldDB" id="A0A1W6CXK3"/>
<keyword evidence="4 8" id="KW-0812">Transmembrane</keyword>
<feature type="transmembrane region" description="Helical" evidence="8">
    <location>
        <begin position="91"/>
        <end position="109"/>
    </location>
</feature>
<feature type="transmembrane region" description="Helical" evidence="8">
    <location>
        <begin position="308"/>
        <end position="326"/>
    </location>
</feature>
<keyword evidence="3" id="KW-1003">Cell membrane</keyword>
<accession>A0A1W6CXK3</accession>
<name>A0A1W6CXK3_9RHOB</name>
<dbReference type="Proteomes" id="UP000193017">
    <property type="component" value="Chromosome"/>
</dbReference>
<evidence type="ECO:0000256" key="1">
    <source>
        <dbReference type="ARBA" id="ARBA00004651"/>
    </source>
</evidence>
<feature type="transmembrane region" description="Helical" evidence="8">
    <location>
        <begin position="368"/>
        <end position="389"/>
    </location>
</feature>
<dbReference type="CDD" id="cd17367">
    <property type="entry name" value="MFS_KgtP"/>
    <property type="match status" value="1"/>
</dbReference>
<evidence type="ECO:0000256" key="2">
    <source>
        <dbReference type="ARBA" id="ARBA00022448"/>
    </source>
</evidence>
<evidence type="ECO:0000313" key="11">
    <source>
        <dbReference type="Proteomes" id="UP000193017"/>
    </source>
</evidence>
<protein>
    <submittedName>
        <fullName evidence="10">Alpha-ketoglutarate permease</fullName>
    </submittedName>
</protein>
<dbReference type="PANTHER" id="PTHR43528:SF1">
    <property type="entry name" value="ALPHA-KETOGLUTARATE PERMEASE"/>
    <property type="match status" value="1"/>
</dbReference>
<proteinExistence type="predicted"/>
<evidence type="ECO:0000256" key="3">
    <source>
        <dbReference type="ARBA" id="ARBA00022475"/>
    </source>
</evidence>
<gene>
    <name evidence="10" type="ORF">B0A89_08190</name>
</gene>
<dbReference type="GO" id="GO:0005886">
    <property type="term" value="C:plasma membrane"/>
    <property type="evidence" value="ECO:0007669"/>
    <property type="project" value="UniProtKB-SubCell"/>
</dbReference>
<dbReference type="InterPro" id="IPR011701">
    <property type="entry name" value="MFS"/>
</dbReference>
<evidence type="ECO:0000256" key="7">
    <source>
        <dbReference type="ARBA" id="ARBA00023136"/>
    </source>
</evidence>
<dbReference type="OrthoDB" id="9783227at2"/>
<dbReference type="InterPro" id="IPR051084">
    <property type="entry name" value="H+-coupled_symporters"/>
</dbReference>
<dbReference type="Gene3D" id="1.20.1250.20">
    <property type="entry name" value="MFS general substrate transporter like domains"/>
    <property type="match status" value="2"/>
</dbReference>